<feature type="coiled-coil region" evidence="3">
    <location>
        <begin position="136"/>
        <end position="163"/>
    </location>
</feature>
<dbReference type="GO" id="GO:0000045">
    <property type="term" value="P:autophagosome assembly"/>
    <property type="evidence" value="ECO:0007669"/>
    <property type="project" value="TreeGrafter"/>
</dbReference>
<accession>A0A4Y7NLU4</accession>
<evidence type="ECO:0000259" key="5">
    <source>
        <dbReference type="Pfam" id="PF17675"/>
    </source>
</evidence>
<gene>
    <name evidence="6" type="primary">EOG090X048D</name>
</gene>
<dbReference type="InterPro" id="IPR038274">
    <property type="entry name" value="Atg6/Beclin_C_sf"/>
</dbReference>
<feature type="coiled-coil region" evidence="3">
    <location>
        <begin position="200"/>
        <end position="227"/>
    </location>
</feature>
<dbReference type="GO" id="GO:0034272">
    <property type="term" value="C:phosphatidylinositol 3-kinase complex, class III, type II"/>
    <property type="evidence" value="ECO:0007669"/>
    <property type="project" value="TreeGrafter"/>
</dbReference>
<dbReference type="GO" id="GO:0030674">
    <property type="term" value="F:protein-macromolecule adaptor activity"/>
    <property type="evidence" value="ECO:0007669"/>
    <property type="project" value="TreeGrafter"/>
</dbReference>
<reference evidence="6" key="1">
    <citation type="submission" date="2018-08" db="EMBL/GenBank/DDBJ databases">
        <authorList>
            <person name="Cornetti L."/>
        </authorList>
    </citation>
    <scope>NUCLEOTIDE SEQUENCE</scope>
    <source>
        <strain evidence="6">BE-ASS</strain>
    </source>
</reference>
<keyword evidence="2 3" id="KW-0175">Coiled coil</keyword>
<evidence type="ECO:0000256" key="2">
    <source>
        <dbReference type="ARBA" id="ARBA00023054"/>
    </source>
</evidence>
<evidence type="ECO:0000313" key="6">
    <source>
        <dbReference type="EMBL" id="SVE93546.1"/>
    </source>
</evidence>
<dbReference type="GO" id="GO:0006995">
    <property type="term" value="P:cellular response to nitrogen starvation"/>
    <property type="evidence" value="ECO:0007669"/>
    <property type="project" value="TreeGrafter"/>
</dbReference>
<name>A0A4Y7NLU4_9CRUS</name>
<dbReference type="PANTHER" id="PTHR12768:SF4">
    <property type="entry name" value="BECLIN-1"/>
    <property type="match status" value="1"/>
</dbReference>
<dbReference type="FunFam" id="1.10.418.40:FF:000001">
    <property type="entry name" value="beclin-1 isoform X1"/>
    <property type="match status" value="1"/>
</dbReference>
<dbReference type="GO" id="GO:0045324">
    <property type="term" value="P:late endosome to vacuole transport"/>
    <property type="evidence" value="ECO:0007669"/>
    <property type="project" value="TreeGrafter"/>
</dbReference>
<proteinExistence type="evidence at transcript level"/>
<dbReference type="GO" id="GO:0000407">
    <property type="term" value="C:phagophore assembly site"/>
    <property type="evidence" value="ECO:0007669"/>
    <property type="project" value="TreeGrafter"/>
</dbReference>
<dbReference type="PANTHER" id="PTHR12768">
    <property type="entry name" value="BECLIN 1"/>
    <property type="match status" value="1"/>
</dbReference>
<feature type="domain" description="Atg6 BARA" evidence="4">
    <location>
        <begin position="266"/>
        <end position="450"/>
    </location>
</feature>
<evidence type="ECO:0000256" key="1">
    <source>
        <dbReference type="ARBA" id="ARBA00005965"/>
    </source>
</evidence>
<evidence type="ECO:0000256" key="3">
    <source>
        <dbReference type="SAM" id="Coils"/>
    </source>
</evidence>
<dbReference type="InterPro" id="IPR007243">
    <property type="entry name" value="Atg6/Beclin"/>
</dbReference>
<dbReference type="InterPro" id="IPR041691">
    <property type="entry name" value="Atg6/beclin_CC"/>
</dbReference>
<dbReference type="Pfam" id="PF17675">
    <property type="entry name" value="APG6_N"/>
    <property type="match status" value="1"/>
</dbReference>
<organism evidence="6">
    <name type="scientific">Scapholeberis mucronata</name>
    <dbReference type="NCBI Taxonomy" id="202097"/>
    <lineage>
        <taxon>Eukaryota</taxon>
        <taxon>Metazoa</taxon>
        <taxon>Ecdysozoa</taxon>
        <taxon>Arthropoda</taxon>
        <taxon>Crustacea</taxon>
        <taxon>Branchiopoda</taxon>
        <taxon>Diplostraca</taxon>
        <taxon>Cladocera</taxon>
        <taxon>Anomopoda</taxon>
        <taxon>Daphniidae</taxon>
        <taxon>Scapholeberis</taxon>
    </lineage>
</organism>
<dbReference type="Gene3D" id="1.10.418.40">
    <property type="entry name" value="Autophagy protein 6/Beclin 1"/>
    <property type="match status" value="1"/>
</dbReference>
<feature type="domain" description="Atg6/beclin coiled-coil" evidence="5">
    <location>
        <begin position="133"/>
        <end position="263"/>
    </location>
</feature>
<protein>
    <submittedName>
        <fullName evidence="6">EOG090X048D</fullName>
    </submittedName>
</protein>
<dbReference type="EMBL" id="LR023927">
    <property type="protein sequence ID" value="SVE93546.1"/>
    <property type="molecule type" value="mRNA"/>
</dbReference>
<dbReference type="GO" id="GO:0000423">
    <property type="term" value="P:mitophagy"/>
    <property type="evidence" value="ECO:0007669"/>
    <property type="project" value="TreeGrafter"/>
</dbReference>
<dbReference type="GO" id="GO:0043548">
    <property type="term" value="F:phosphatidylinositol 3-kinase binding"/>
    <property type="evidence" value="ECO:0007669"/>
    <property type="project" value="TreeGrafter"/>
</dbReference>
<sequence length="459" mass="52651">MTRAADGNSGQILKLRVPTKKIKCRSLFTCQRCWVTLKLDGGFFCSLDEHTHAELSLPAVRTPELDYTSEISSIENFVPSYQENGQSNHQGFTVVSHNVVSSNSTNIGTLSHYLRKSARLFDLVSSTSDIDHPLCEDCADSLLNLLEQQLSQAEEECSEYKQFLTKMVKDTNYTNLTSLDLLEKELSDLQAEECELTNELKDLAIKQELLTKEIADEENEALIVKEEEEKYWKSFSVHRNQHFHVLDEQISVECQLRFTRSNLERLKQTNAFNSAFHLWHVGHFGTINGLRLGRLPSVPVDWEEINAAWGQVTILLSALARKVNLVFNRYKLQPFGNQSTIEDLVDNKIYPLYGSGGFRFLWDAKFDAGMVSFLECLQQFQAKVESTQKSEGSAGRLNFQFPYRMERGRIEDRATRQWYSIKIQFNSEEQWTKALKFMLTNLKWGVAWVAAQSSLPELL</sequence>
<dbReference type="InterPro" id="IPR040455">
    <property type="entry name" value="Atg6_BARA"/>
</dbReference>
<dbReference type="Gene3D" id="6.10.250.3110">
    <property type="match status" value="1"/>
</dbReference>
<evidence type="ECO:0000259" key="4">
    <source>
        <dbReference type="Pfam" id="PF04111"/>
    </source>
</evidence>
<dbReference type="Pfam" id="PF04111">
    <property type="entry name" value="APG6"/>
    <property type="match status" value="1"/>
</dbReference>
<dbReference type="GO" id="GO:0034271">
    <property type="term" value="C:phosphatidylinositol 3-kinase complex, class III, type I"/>
    <property type="evidence" value="ECO:0007669"/>
    <property type="project" value="TreeGrafter"/>
</dbReference>
<comment type="similarity">
    <text evidence="1">Belongs to the beclin family.</text>
</comment>
<dbReference type="AlphaFoldDB" id="A0A4Y7NLU4"/>